<protein>
    <submittedName>
        <fullName evidence="1">Uncharacterized protein</fullName>
    </submittedName>
</protein>
<sequence>MYRRIVACAVVAALAVFFGAWVPSWGLAAEMTQDQAAKALTDFFAAKPYYPISAACLKITPGGYKNRGFAFTVDATDCLDEEGGKADSWRVDAVTGEVFVQNAKGKYQAPGVDARLVSADAAEALVLALPEVQKEMKAHKNAFLMLEGHPDRDILAANPAEAFYDFYFGHDMGDHTTRLWTFRVNALSREMLVTDPVEGTDVSLEAWRKTLSGK</sequence>
<accession>A0A7K3NMD2</accession>
<evidence type="ECO:0000313" key="2">
    <source>
        <dbReference type="Proteomes" id="UP000469724"/>
    </source>
</evidence>
<name>A0A7K3NMD2_9BACT</name>
<comment type="caution">
    <text evidence="1">The sequence shown here is derived from an EMBL/GenBank/DDBJ whole genome shotgun (WGS) entry which is preliminary data.</text>
</comment>
<reference evidence="1 2" key="1">
    <citation type="submission" date="2020-02" db="EMBL/GenBank/DDBJ databases">
        <title>Comparative genomics of sulfur disproportionating microorganisms.</title>
        <authorList>
            <person name="Ward L.M."/>
            <person name="Bertran E."/>
            <person name="Johnston D.T."/>
        </authorList>
    </citation>
    <scope>NUCLEOTIDE SEQUENCE [LARGE SCALE GENOMIC DNA]</scope>
    <source>
        <strain evidence="1 2">DSM 3696</strain>
    </source>
</reference>
<dbReference type="AlphaFoldDB" id="A0A7K3NMD2"/>
<dbReference type="Proteomes" id="UP000469724">
    <property type="component" value="Unassembled WGS sequence"/>
</dbReference>
<dbReference type="RefSeq" id="WP_163301983.1">
    <property type="nucleotide sequence ID" value="NZ_JAAGRQ010000032.1"/>
</dbReference>
<dbReference type="EMBL" id="JAAGRQ010000032">
    <property type="protein sequence ID" value="NDY56935.1"/>
    <property type="molecule type" value="Genomic_DNA"/>
</dbReference>
<gene>
    <name evidence="1" type="ORF">G3N56_09300</name>
</gene>
<organism evidence="1 2">
    <name type="scientific">Desulfolutivibrio sulfodismutans</name>
    <dbReference type="NCBI Taxonomy" id="63561"/>
    <lineage>
        <taxon>Bacteria</taxon>
        <taxon>Pseudomonadati</taxon>
        <taxon>Thermodesulfobacteriota</taxon>
        <taxon>Desulfovibrionia</taxon>
        <taxon>Desulfovibrionales</taxon>
        <taxon>Desulfovibrionaceae</taxon>
        <taxon>Desulfolutivibrio</taxon>
    </lineage>
</organism>
<proteinExistence type="predicted"/>
<keyword evidence="2" id="KW-1185">Reference proteome</keyword>
<evidence type="ECO:0000313" key="1">
    <source>
        <dbReference type="EMBL" id="NDY56935.1"/>
    </source>
</evidence>